<dbReference type="EMBL" id="CYHE01000014">
    <property type="protein sequence ID" value="CUA99678.1"/>
    <property type="molecule type" value="Genomic_DNA"/>
</dbReference>
<evidence type="ECO:0000313" key="1">
    <source>
        <dbReference type="EMBL" id="CUA99678.1"/>
    </source>
</evidence>
<reference evidence="2" key="1">
    <citation type="submission" date="2015-08" db="EMBL/GenBank/DDBJ databases">
        <authorList>
            <person name="Varghese N."/>
        </authorList>
    </citation>
    <scope>NUCLEOTIDE SEQUENCE [LARGE SCALE GENOMIC DNA]</scope>
    <source>
        <strain evidence="2">DSM 23407</strain>
    </source>
</reference>
<dbReference type="AlphaFoldDB" id="A0A0K6I9I6"/>
<evidence type="ECO:0000313" key="2">
    <source>
        <dbReference type="Proteomes" id="UP000183900"/>
    </source>
</evidence>
<accession>A0A0K6I9I6</accession>
<protein>
    <submittedName>
        <fullName evidence="1">Uncharacterized protein</fullName>
    </submittedName>
</protein>
<name>A0A0K6I9I6_9HYPH</name>
<organism evidence="1 2">
    <name type="scientific">Pannonibacter indicus</name>
    <dbReference type="NCBI Taxonomy" id="466044"/>
    <lineage>
        <taxon>Bacteria</taxon>
        <taxon>Pseudomonadati</taxon>
        <taxon>Pseudomonadota</taxon>
        <taxon>Alphaproteobacteria</taxon>
        <taxon>Hyphomicrobiales</taxon>
        <taxon>Stappiaceae</taxon>
        <taxon>Pannonibacter</taxon>
    </lineage>
</organism>
<keyword evidence="2" id="KW-1185">Reference proteome</keyword>
<sequence length="90" mass="9253">MKQEAILDSKLSLGALIGRTVNDAATASEAAAAAAKHLSGVTVHADSADTVHLVVPAAVDTARLAAADESYFEELGRKALGACFYDILPE</sequence>
<dbReference type="RefSeq" id="WP_055456769.1">
    <property type="nucleotide sequence ID" value="NZ_CYHE01000014.1"/>
</dbReference>
<dbReference type="Proteomes" id="UP000183900">
    <property type="component" value="Unassembled WGS sequence"/>
</dbReference>
<gene>
    <name evidence="1" type="ORF">Ga0061067_11442</name>
</gene>
<proteinExistence type="predicted"/>